<gene>
    <name evidence="2" type="ORF">NBG4_80019</name>
</gene>
<dbReference type="InterPro" id="IPR024623">
    <property type="entry name" value="YtxH"/>
</dbReference>
<dbReference type="OrthoDB" id="5397510at2"/>
<keyword evidence="3" id="KW-1185">Reference proteome</keyword>
<evidence type="ECO:0000313" key="3">
    <source>
        <dbReference type="Proteomes" id="UP000245125"/>
    </source>
</evidence>
<sequence>MFHKEDNNGAAVLISFLVGGIVGAGLALLFAPYSGRKMRGKIADMAEDVRDYAADYTSKIKDKVS</sequence>
<organism evidence="2 3">
    <name type="scientific">Candidatus Sulfobium mesophilum</name>
    <dbReference type="NCBI Taxonomy" id="2016548"/>
    <lineage>
        <taxon>Bacteria</taxon>
        <taxon>Pseudomonadati</taxon>
        <taxon>Nitrospirota</taxon>
        <taxon>Nitrospiria</taxon>
        <taxon>Nitrospirales</taxon>
        <taxon>Nitrospiraceae</taxon>
        <taxon>Candidatus Sulfobium</taxon>
    </lineage>
</organism>
<dbReference type="AlphaFoldDB" id="A0A2U3QKJ5"/>
<evidence type="ECO:0000256" key="1">
    <source>
        <dbReference type="SAM" id="Phobius"/>
    </source>
</evidence>
<proteinExistence type="predicted"/>
<protein>
    <recommendedName>
        <fullName evidence="4">YtxH domain-containing protein</fullName>
    </recommendedName>
</protein>
<dbReference type="Pfam" id="PF12732">
    <property type="entry name" value="YtxH"/>
    <property type="match status" value="1"/>
</dbReference>
<keyword evidence="1" id="KW-0812">Transmembrane</keyword>
<keyword evidence="1" id="KW-0472">Membrane</keyword>
<dbReference type="Proteomes" id="UP000245125">
    <property type="component" value="Unassembled WGS sequence"/>
</dbReference>
<evidence type="ECO:0008006" key="4">
    <source>
        <dbReference type="Google" id="ProtNLM"/>
    </source>
</evidence>
<dbReference type="InterPro" id="IPR052928">
    <property type="entry name" value="Desiccation-related_membrane"/>
</dbReference>
<accession>A0A2U3QKJ5</accession>
<feature type="transmembrane region" description="Helical" evidence="1">
    <location>
        <begin position="12"/>
        <end position="31"/>
    </location>
</feature>
<name>A0A2U3QKJ5_9BACT</name>
<reference evidence="3" key="1">
    <citation type="submission" date="2018-03" db="EMBL/GenBank/DDBJ databases">
        <authorList>
            <person name="Zecchin S."/>
        </authorList>
    </citation>
    <scope>NUCLEOTIDE SEQUENCE [LARGE SCALE GENOMIC DNA]</scope>
</reference>
<dbReference type="PANTHER" id="PTHR35792">
    <property type="entry name" value="GENERAL STRESS PROTEIN"/>
    <property type="match status" value="1"/>
</dbReference>
<dbReference type="EMBL" id="OUUY01000130">
    <property type="protein sequence ID" value="SPQ01919.1"/>
    <property type="molecule type" value="Genomic_DNA"/>
</dbReference>
<evidence type="ECO:0000313" key="2">
    <source>
        <dbReference type="EMBL" id="SPQ01919.1"/>
    </source>
</evidence>
<dbReference type="PANTHER" id="PTHR35792:SF2">
    <property type="entry name" value="GENERAL STRESS PROTEIN"/>
    <property type="match status" value="1"/>
</dbReference>
<keyword evidence="1" id="KW-1133">Transmembrane helix</keyword>